<dbReference type="AlphaFoldDB" id="A0AAV7N385"/>
<evidence type="ECO:0000313" key="3">
    <source>
        <dbReference type="Proteomes" id="UP001066276"/>
    </source>
</evidence>
<name>A0AAV7N385_PLEWA</name>
<gene>
    <name evidence="2" type="ORF">NDU88_006722</name>
</gene>
<accession>A0AAV7N385</accession>
<proteinExistence type="predicted"/>
<comment type="caution">
    <text evidence="2">The sequence shown here is derived from an EMBL/GenBank/DDBJ whole genome shotgun (WGS) entry which is preliminary data.</text>
</comment>
<dbReference type="EMBL" id="JANPWB010000013">
    <property type="protein sequence ID" value="KAJ1109360.1"/>
    <property type="molecule type" value="Genomic_DNA"/>
</dbReference>
<keyword evidence="3" id="KW-1185">Reference proteome</keyword>
<feature type="region of interest" description="Disordered" evidence="1">
    <location>
        <begin position="1"/>
        <end position="37"/>
    </location>
</feature>
<protein>
    <submittedName>
        <fullName evidence="2">Uncharacterized protein</fullName>
    </submittedName>
</protein>
<dbReference type="Proteomes" id="UP001066276">
    <property type="component" value="Chromosome 9"/>
</dbReference>
<feature type="compositionally biased region" description="Polar residues" evidence="1">
    <location>
        <begin position="17"/>
        <end position="33"/>
    </location>
</feature>
<sequence length="121" mass="13563">MEKAEREEPAEKPPSSGDRQQNGAKRSSGSSVGNVRKARGGARSFLQHCLQFEFGLQGFIGTSMAARRLRMGKVLLTYQSMQKEKIQPTLKQGEPRIVSFKCPVRPLMLRMFLIKKVASTH</sequence>
<evidence type="ECO:0000313" key="2">
    <source>
        <dbReference type="EMBL" id="KAJ1109360.1"/>
    </source>
</evidence>
<evidence type="ECO:0000256" key="1">
    <source>
        <dbReference type="SAM" id="MobiDB-lite"/>
    </source>
</evidence>
<reference evidence="2" key="1">
    <citation type="journal article" date="2022" name="bioRxiv">
        <title>Sequencing and chromosome-scale assembly of the giantPleurodeles waltlgenome.</title>
        <authorList>
            <person name="Brown T."/>
            <person name="Elewa A."/>
            <person name="Iarovenko S."/>
            <person name="Subramanian E."/>
            <person name="Araus A.J."/>
            <person name="Petzold A."/>
            <person name="Susuki M."/>
            <person name="Suzuki K.-i.T."/>
            <person name="Hayashi T."/>
            <person name="Toyoda A."/>
            <person name="Oliveira C."/>
            <person name="Osipova E."/>
            <person name="Leigh N.D."/>
            <person name="Simon A."/>
            <person name="Yun M.H."/>
        </authorList>
    </citation>
    <scope>NUCLEOTIDE SEQUENCE</scope>
    <source>
        <strain evidence="2">20211129_DDA</strain>
        <tissue evidence="2">Liver</tissue>
    </source>
</reference>
<feature type="compositionally biased region" description="Basic and acidic residues" evidence="1">
    <location>
        <begin position="1"/>
        <end position="11"/>
    </location>
</feature>
<organism evidence="2 3">
    <name type="scientific">Pleurodeles waltl</name>
    <name type="common">Iberian ribbed newt</name>
    <dbReference type="NCBI Taxonomy" id="8319"/>
    <lineage>
        <taxon>Eukaryota</taxon>
        <taxon>Metazoa</taxon>
        <taxon>Chordata</taxon>
        <taxon>Craniata</taxon>
        <taxon>Vertebrata</taxon>
        <taxon>Euteleostomi</taxon>
        <taxon>Amphibia</taxon>
        <taxon>Batrachia</taxon>
        <taxon>Caudata</taxon>
        <taxon>Salamandroidea</taxon>
        <taxon>Salamandridae</taxon>
        <taxon>Pleurodelinae</taxon>
        <taxon>Pleurodeles</taxon>
    </lineage>
</organism>